<protein>
    <submittedName>
        <fullName evidence="1">Uncharacterized protein</fullName>
    </submittedName>
</protein>
<keyword evidence="2" id="KW-1185">Reference proteome</keyword>
<organism evidence="1 2">
    <name type="scientific">Paramuricea clavata</name>
    <name type="common">Red gorgonian</name>
    <name type="synonym">Violescent sea-whip</name>
    <dbReference type="NCBI Taxonomy" id="317549"/>
    <lineage>
        <taxon>Eukaryota</taxon>
        <taxon>Metazoa</taxon>
        <taxon>Cnidaria</taxon>
        <taxon>Anthozoa</taxon>
        <taxon>Octocorallia</taxon>
        <taxon>Malacalcyonacea</taxon>
        <taxon>Plexauridae</taxon>
        <taxon>Paramuricea</taxon>
    </lineage>
</organism>
<accession>A0A6S7HZK1</accession>
<dbReference type="Proteomes" id="UP001152795">
    <property type="component" value="Unassembled WGS sequence"/>
</dbReference>
<dbReference type="EMBL" id="CACRXK020006257">
    <property type="protein sequence ID" value="CAB4008870.1"/>
    <property type="molecule type" value="Genomic_DNA"/>
</dbReference>
<comment type="caution">
    <text evidence="1">The sequence shown here is derived from an EMBL/GenBank/DDBJ whole genome shotgun (WGS) entry which is preliminary data.</text>
</comment>
<proteinExistence type="predicted"/>
<name>A0A6S7HZK1_PARCT</name>
<sequence>MKINLTDKIPGQKNYNLIPKPLYLERTQMTDYFGSFPLSKVQTTLKNIRGHSVVFPLISEKFYHQGFIETPDRHKAALITHGVSMRGLLTFIFVANGRPFREQDTRFGINDDPAESQPFNLVERDEGRAILAPHIADHRGSTATPKQVSCCTDNADPSEKIDCVLKLNALYNLARAERISYGSPVDEPQIRGLNYWENRRTDLQLS</sequence>
<dbReference type="AlphaFoldDB" id="A0A6S7HZK1"/>
<gene>
    <name evidence="1" type="ORF">PACLA_8A028889</name>
</gene>
<evidence type="ECO:0000313" key="1">
    <source>
        <dbReference type="EMBL" id="CAB4008870.1"/>
    </source>
</evidence>
<reference evidence="1" key="1">
    <citation type="submission" date="2020-04" db="EMBL/GenBank/DDBJ databases">
        <authorList>
            <person name="Alioto T."/>
            <person name="Alioto T."/>
            <person name="Gomez Garrido J."/>
        </authorList>
    </citation>
    <scope>NUCLEOTIDE SEQUENCE</scope>
    <source>
        <strain evidence="1">A484AB</strain>
    </source>
</reference>
<evidence type="ECO:0000313" key="2">
    <source>
        <dbReference type="Proteomes" id="UP001152795"/>
    </source>
</evidence>